<evidence type="ECO:0000313" key="3">
    <source>
        <dbReference type="EMBL" id="CAD8169793.1"/>
    </source>
</evidence>
<keyword evidence="4" id="KW-1185">Reference proteome</keyword>
<dbReference type="Proteomes" id="UP000689195">
    <property type="component" value="Unassembled WGS sequence"/>
</dbReference>
<evidence type="ECO:0000259" key="2">
    <source>
        <dbReference type="PROSITE" id="PS50081"/>
    </source>
</evidence>
<keyword evidence="1" id="KW-0472">Membrane</keyword>
<keyword evidence="1" id="KW-1133">Transmembrane helix</keyword>
<organism evidence="3 4">
    <name type="scientific">Paramecium pentaurelia</name>
    <dbReference type="NCBI Taxonomy" id="43138"/>
    <lineage>
        <taxon>Eukaryota</taxon>
        <taxon>Sar</taxon>
        <taxon>Alveolata</taxon>
        <taxon>Ciliophora</taxon>
        <taxon>Intramacronucleata</taxon>
        <taxon>Oligohymenophorea</taxon>
        <taxon>Peniculida</taxon>
        <taxon>Parameciidae</taxon>
        <taxon>Paramecium</taxon>
    </lineage>
</organism>
<comment type="caution">
    <text evidence="3">The sequence shown here is derived from an EMBL/GenBank/DDBJ whole genome shotgun (WGS) entry which is preliminary data.</text>
</comment>
<name>A0A8S1UZX2_9CILI</name>
<gene>
    <name evidence="3" type="ORF">PPENT_87.1.T0510251</name>
</gene>
<dbReference type="OrthoDB" id="307840at2759"/>
<feature type="domain" description="Phorbol-ester/DAG-type" evidence="2">
    <location>
        <begin position="46"/>
        <end position="101"/>
    </location>
</feature>
<dbReference type="AlphaFoldDB" id="A0A8S1UZX2"/>
<dbReference type="EMBL" id="CAJJDO010000051">
    <property type="protein sequence ID" value="CAD8169793.1"/>
    <property type="molecule type" value="Genomic_DNA"/>
</dbReference>
<proteinExistence type="predicted"/>
<feature type="transmembrane region" description="Helical" evidence="1">
    <location>
        <begin position="138"/>
        <end position="157"/>
    </location>
</feature>
<evidence type="ECO:0000313" key="4">
    <source>
        <dbReference type="Proteomes" id="UP000689195"/>
    </source>
</evidence>
<accession>A0A8S1UZX2</accession>
<keyword evidence="1" id="KW-0812">Transmembrane</keyword>
<protein>
    <recommendedName>
        <fullName evidence="2">Phorbol-ester/DAG-type domain-containing protein</fullName>
    </recommendedName>
</protein>
<dbReference type="InterPro" id="IPR002219">
    <property type="entry name" value="PKC_DAG/PE"/>
</dbReference>
<dbReference type="PROSITE" id="PS50081">
    <property type="entry name" value="ZF_DAG_PE_2"/>
    <property type="match status" value="1"/>
</dbReference>
<sequence>MSQIRHCRICNNAHKFKIKGLLSYPKHFPDKSIHKYYQRLMKKFEEHNIQQVPFSDDHICYNIENDICEHCWLFMHQGFQCSKCQIYIHNNDKESKICTLCNAQYCIYCENPLELFSQNKLCQTCEENKNESFGTPSFLISFFISLLIPCFACSFFLKKMIKTIERFQYTTYQYTFAIITFVIIFPFIYIISIIGFLALMIFKLSICILDFLQSSKTVRMISKYLCVYKSK</sequence>
<evidence type="ECO:0000256" key="1">
    <source>
        <dbReference type="SAM" id="Phobius"/>
    </source>
</evidence>
<reference evidence="3" key="1">
    <citation type="submission" date="2021-01" db="EMBL/GenBank/DDBJ databases">
        <authorList>
            <consortium name="Genoscope - CEA"/>
            <person name="William W."/>
        </authorList>
    </citation>
    <scope>NUCLEOTIDE SEQUENCE</scope>
</reference>